<dbReference type="FunFam" id="1.10.3470.10:FF:000001">
    <property type="entry name" value="Vitamin B12 ABC transporter permease BtuC"/>
    <property type="match status" value="1"/>
</dbReference>
<keyword evidence="11" id="KW-1185">Reference proteome</keyword>
<keyword evidence="7 9" id="KW-0472">Membrane</keyword>
<dbReference type="GO" id="GO:0005886">
    <property type="term" value="C:plasma membrane"/>
    <property type="evidence" value="ECO:0007669"/>
    <property type="project" value="UniProtKB-SubCell"/>
</dbReference>
<dbReference type="Proteomes" id="UP001180845">
    <property type="component" value="Unassembled WGS sequence"/>
</dbReference>
<feature type="transmembrane region" description="Helical" evidence="9">
    <location>
        <begin position="227"/>
        <end position="246"/>
    </location>
</feature>
<comment type="similarity">
    <text evidence="2">Belongs to the binding-protein-dependent transport system permease family. FecCD subfamily.</text>
</comment>
<feature type="transmembrane region" description="Helical" evidence="9">
    <location>
        <begin position="129"/>
        <end position="148"/>
    </location>
</feature>
<evidence type="ECO:0000256" key="3">
    <source>
        <dbReference type="ARBA" id="ARBA00022448"/>
    </source>
</evidence>
<evidence type="ECO:0000256" key="2">
    <source>
        <dbReference type="ARBA" id="ARBA00007935"/>
    </source>
</evidence>
<dbReference type="CDD" id="cd06550">
    <property type="entry name" value="TM_ABC_iron-siderophores_like"/>
    <property type="match status" value="1"/>
</dbReference>
<evidence type="ECO:0000256" key="7">
    <source>
        <dbReference type="ARBA" id="ARBA00023136"/>
    </source>
</evidence>
<feature type="compositionally biased region" description="Polar residues" evidence="8">
    <location>
        <begin position="1"/>
        <end position="10"/>
    </location>
</feature>
<evidence type="ECO:0000256" key="6">
    <source>
        <dbReference type="ARBA" id="ARBA00022989"/>
    </source>
</evidence>
<dbReference type="PANTHER" id="PTHR30472:SF1">
    <property type="entry name" value="FE(3+) DICITRATE TRANSPORT SYSTEM PERMEASE PROTEIN FECC-RELATED"/>
    <property type="match status" value="1"/>
</dbReference>
<dbReference type="Gene3D" id="1.10.3470.10">
    <property type="entry name" value="ABC transporter involved in vitamin B12 uptake, BtuC"/>
    <property type="match status" value="1"/>
</dbReference>
<reference evidence="10" key="1">
    <citation type="submission" date="2023-07" db="EMBL/GenBank/DDBJ databases">
        <title>Sequencing the genomes of 1000 actinobacteria strains.</title>
        <authorList>
            <person name="Klenk H.-P."/>
        </authorList>
    </citation>
    <scope>NUCLEOTIDE SEQUENCE</scope>
    <source>
        <strain evidence="10">DSM 45977</strain>
    </source>
</reference>
<dbReference type="InterPro" id="IPR000522">
    <property type="entry name" value="ABC_transptr_permease_BtuC"/>
</dbReference>
<feature type="transmembrane region" description="Helical" evidence="9">
    <location>
        <begin position="154"/>
        <end position="173"/>
    </location>
</feature>
<keyword evidence="3" id="KW-0813">Transport</keyword>
<evidence type="ECO:0000256" key="5">
    <source>
        <dbReference type="ARBA" id="ARBA00022692"/>
    </source>
</evidence>
<evidence type="ECO:0000256" key="1">
    <source>
        <dbReference type="ARBA" id="ARBA00004651"/>
    </source>
</evidence>
<comment type="caution">
    <text evidence="10">The sequence shown here is derived from an EMBL/GenBank/DDBJ whole genome shotgun (WGS) entry which is preliminary data.</text>
</comment>
<feature type="transmembrane region" description="Helical" evidence="9">
    <location>
        <begin position="316"/>
        <end position="337"/>
    </location>
</feature>
<dbReference type="AlphaFoldDB" id="A0AAE3ZGR6"/>
<keyword evidence="5 9" id="KW-0812">Transmembrane</keyword>
<dbReference type="InterPro" id="IPR037294">
    <property type="entry name" value="ABC_BtuC-like"/>
</dbReference>
<proteinExistence type="inferred from homology"/>
<evidence type="ECO:0000256" key="9">
    <source>
        <dbReference type="SAM" id="Phobius"/>
    </source>
</evidence>
<keyword evidence="4" id="KW-1003">Cell membrane</keyword>
<feature type="transmembrane region" description="Helical" evidence="9">
    <location>
        <begin position="100"/>
        <end position="117"/>
    </location>
</feature>
<dbReference type="Pfam" id="PF01032">
    <property type="entry name" value="FecCD"/>
    <property type="match status" value="1"/>
</dbReference>
<dbReference type="PANTHER" id="PTHR30472">
    <property type="entry name" value="FERRIC ENTEROBACTIN TRANSPORT SYSTEM PERMEASE PROTEIN"/>
    <property type="match status" value="1"/>
</dbReference>
<dbReference type="EMBL" id="JAVDXW010000001">
    <property type="protein sequence ID" value="MDR7302669.1"/>
    <property type="molecule type" value="Genomic_DNA"/>
</dbReference>
<keyword evidence="6 9" id="KW-1133">Transmembrane helix</keyword>
<feature type="transmembrane region" description="Helical" evidence="9">
    <location>
        <begin position="47"/>
        <end position="67"/>
    </location>
</feature>
<dbReference type="GO" id="GO:0033214">
    <property type="term" value="P:siderophore-iron import into cell"/>
    <property type="evidence" value="ECO:0007669"/>
    <property type="project" value="TreeGrafter"/>
</dbReference>
<dbReference type="GO" id="GO:0022857">
    <property type="term" value="F:transmembrane transporter activity"/>
    <property type="evidence" value="ECO:0007669"/>
    <property type="project" value="InterPro"/>
</dbReference>
<feature type="transmembrane region" description="Helical" evidence="9">
    <location>
        <begin position="343"/>
        <end position="361"/>
    </location>
</feature>
<feature type="transmembrane region" description="Helical" evidence="9">
    <location>
        <begin position="185"/>
        <end position="207"/>
    </location>
</feature>
<sequence length="368" mass="36770">MLGSISVTRTRTGEHGPSSPVGSRGASGHPGVRAGDEEPRSRPSRRVLVLVGGVLLLGLAVLVGLALGSNPIPLPEVINALAGGGDAYTRTVVESRIPRTLQGLLVGACLALSGVIVQGITRNPLGDPGLLGVNIGASASVVTTTAFFGLGGIATIWAALPGAFLAVVVVYLIGSGRGGATPVRLVLAGAVVSAVLSAYIRAMTLSLPEVFGSYRYWVVGSLAGGDMDALLGVLPFAAAGLVLAVLTASPLNALALGDTAAATLGANTTAIRIGGMLSATLLCAAATASAGPIAFIGLAVPHIVRALVGSDHRWQVPLSLVLGPVLLLTADVLGRVIARPQEIMVGVVTAFVGAPALLLAVRRMRGGT</sequence>
<evidence type="ECO:0000313" key="11">
    <source>
        <dbReference type="Proteomes" id="UP001180845"/>
    </source>
</evidence>
<organism evidence="10 11">
    <name type="scientific">Haloactinomyces albus</name>
    <dbReference type="NCBI Taxonomy" id="1352928"/>
    <lineage>
        <taxon>Bacteria</taxon>
        <taxon>Bacillati</taxon>
        <taxon>Actinomycetota</taxon>
        <taxon>Actinomycetes</taxon>
        <taxon>Actinopolysporales</taxon>
        <taxon>Actinopolysporaceae</taxon>
        <taxon>Haloactinomyces</taxon>
    </lineage>
</organism>
<feature type="region of interest" description="Disordered" evidence="8">
    <location>
        <begin position="1"/>
        <end position="40"/>
    </location>
</feature>
<evidence type="ECO:0000256" key="4">
    <source>
        <dbReference type="ARBA" id="ARBA00022475"/>
    </source>
</evidence>
<evidence type="ECO:0000313" key="10">
    <source>
        <dbReference type="EMBL" id="MDR7302669.1"/>
    </source>
</evidence>
<comment type="subcellular location">
    <subcellularLocation>
        <location evidence="1">Cell membrane</location>
        <topology evidence="1">Multi-pass membrane protein</topology>
    </subcellularLocation>
</comment>
<accession>A0AAE3ZGR6</accession>
<protein>
    <submittedName>
        <fullName evidence="10">Iron complex transport system permease protein</fullName>
    </submittedName>
</protein>
<evidence type="ECO:0000256" key="8">
    <source>
        <dbReference type="SAM" id="MobiDB-lite"/>
    </source>
</evidence>
<feature type="transmembrane region" description="Helical" evidence="9">
    <location>
        <begin position="279"/>
        <end position="304"/>
    </location>
</feature>
<dbReference type="SUPFAM" id="SSF81345">
    <property type="entry name" value="ABC transporter involved in vitamin B12 uptake, BtuC"/>
    <property type="match status" value="1"/>
</dbReference>
<name>A0AAE3ZGR6_9ACTN</name>
<gene>
    <name evidence="10" type="ORF">JOF55_002850</name>
</gene>